<protein>
    <submittedName>
        <fullName evidence="1">Hypothetical phage protein</fullName>
    </submittedName>
</protein>
<keyword evidence="2" id="KW-1185">Reference proteome</keyword>
<dbReference type="RefSeq" id="YP_001595456.1">
    <property type="nucleotide sequence ID" value="NC_010106.1"/>
</dbReference>
<dbReference type="GeneID" id="5797418"/>
<evidence type="ECO:0000313" key="1">
    <source>
        <dbReference type="EMBL" id="ABR68773.1"/>
    </source>
</evidence>
<sequence>MQAGRAEEFESGDSLVSLFPDIKYFLHRPIIEDSSLCKLRELQDGTYSIMDLLLFHDILDLRKKLEPVDEDNG</sequence>
<reference evidence="1 2" key="1">
    <citation type="journal article" date="2008" name="Appl. Environ. Microbiol.">
        <title>Complete genomic sequence of bacteriophage phiEcoM-GJ1, a novel phage that has myovirus morphology and a podovirus-like RNA polymerase.</title>
        <authorList>
            <person name="Jamalludeen N."/>
            <person name="Kropinski A.M."/>
            <person name="Johnson R.P."/>
            <person name="Lingohr E."/>
            <person name="Harel J."/>
            <person name="Gyles C.L."/>
        </authorList>
    </citation>
    <scope>NUCLEOTIDE SEQUENCE</scope>
</reference>
<name>A9Q1W4_9CAUD</name>
<accession>A9Q1W4</accession>
<organism evidence="1 2">
    <name type="scientific">Escherichia phage phiEcoM-GJ1</name>
    <dbReference type="NCBI Taxonomy" id="451705"/>
    <lineage>
        <taxon>Viruses</taxon>
        <taxon>Duplodnaviria</taxon>
        <taxon>Heunggongvirae</taxon>
        <taxon>Uroviricota</taxon>
        <taxon>Caudoviricetes</taxon>
        <taxon>Chaseviridae</taxon>
        <taxon>Cleopatravirinae</taxon>
        <taxon>Carltongylesvirus</taxon>
        <taxon>Carltongylesvirus GJ1</taxon>
    </lineage>
</organism>
<dbReference type="OrthoDB" id="38767at10239"/>
<evidence type="ECO:0000313" key="2">
    <source>
        <dbReference type="Proteomes" id="UP000002080"/>
    </source>
</evidence>
<proteinExistence type="predicted"/>
<dbReference type="KEGG" id="vg:5797418"/>
<dbReference type="Proteomes" id="UP000002080">
    <property type="component" value="Segment"/>
</dbReference>
<dbReference type="EMBL" id="EF460875">
    <property type="protein sequence ID" value="ABR68773.1"/>
    <property type="molecule type" value="Genomic_DNA"/>
</dbReference>